<dbReference type="OrthoDB" id="9802472at2"/>
<dbReference type="Gene3D" id="3.90.920.10">
    <property type="entry name" value="DNA primase, PRIM domain"/>
    <property type="match status" value="1"/>
</dbReference>
<proteinExistence type="predicted"/>
<evidence type="ECO:0000313" key="2">
    <source>
        <dbReference type="EMBL" id="KYO68058.1"/>
    </source>
</evidence>
<dbReference type="InterPro" id="IPR014145">
    <property type="entry name" value="LigD_pol_dom"/>
</dbReference>
<dbReference type="InterPro" id="IPR052171">
    <property type="entry name" value="NHEJ_LigD"/>
</dbReference>
<dbReference type="EMBL" id="LOHZ01000019">
    <property type="protein sequence ID" value="KYO68058.1"/>
    <property type="molecule type" value="Genomic_DNA"/>
</dbReference>
<evidence type="ECO:0000313" key="3">
    <source>
        <dbReference type="Proteomes" id="UP000075737"/>
    </source>
</evidence>
<organism evidence="2 3">
    <name type="scientific">Thermovenabulum gondwanense</name>
    <dbReference type="NCBI Taxonomy" id="520767"/>
    <lineage>
        <taxon>Bacteria</taxon>
        <taxon>Bacillati</taxon>
        <taxon>Bacillota</taxon>
        <taxon>Clostridia</taxon>
        <taxon>Thermosediminibacterales</taxon>
        <taxon>Thermosediminibacteraceae</taxon>
        <taxon>Thermovenabulum</taxon>
    </lineage>
</organism>
<dbReference type="RefSeq" id="WP_068747540.1">
    <property type="nucleotide sequence ID" value="NZ_LOHZ01000019.1"/>
</dbReference>
<name>A0A162MX32_9FIRM</name>
<dbReference type="Proteomes" id="UP000075737">
    <property type="component" value="Unassembled WGS sequence"/>
</dbReference>
<evidence type="ECO:0000259" key="1">
    <source>
        <dbReference type="Pfam" id="PF21686"/>
    </source>
</evidence>
<protein>
    <recommendedName>
        <fullName evidence="1">DNA ligase D polymerase domain-containing protein</fullName>
    </recommendedName>
</protein>
<keyword evidence="3" id="KW-1185">Reference proteome</keyword>
<dbReference type="NCBIfam" id="TIGR02778">
    <property type="entry name" value="ligD_pol"/>
    <property type="match status" value="1"/>
</dbReference>
<reference evidence="2 3" key="1">
    <citation type="submission" date="2015-12" db="EMBL/GenBank/DDBJ databases">
        <title>Draft genome of Thermovenabulum gondwanense isolated from a red thermophilic microbial mat colonisisng an outflow channel of a bore well.</title>
        <authorList>
            <person name="Patel B.K."/>
        </authorList>
    </citation>
    <scope>NUCLEOTIDE SEQUENCE [LARGE SCALE GENOMIC DNA]</scope>
    <source>
        <strain evidence="2 3">R270</strain>
    </source>
</reference>
<dbReference type="STRING" id="520767.ATZ99_03690"/>
<dbReference type="CDD" id="cd04865">
    <property type="entry name" value="LigD_Pol_like_2"/>
    <property type="match status" value="1"/>
</dbReference>
<dbReference type="AlphaFoldDB" id="A0A162MX32"/>
<dbReference type="PANTHER" id="PTHR42705">
    <property type="entry name" value="BIFUNCTIONAL NON-HOMOLOGOUS END JOINING PROTEIN LIGD"/>
    <property type="match status" value="1"/>
</dbReference>
<gene>
    <name evidence="2" type="ORF">ATZ99_03690</name>
</gene>
<dbReference type="Pfam" id="PF21686">
    <property type="entry name" value="LigD_Prim-Pol"/>
    <property type="match status" value="1"/>
</dbReference>
<accession>A0A162MX32</accession>
<sequence>MSIVVVEGEKLKLSNLSKKMWPDENITKAEFINYYVKIAPFLLPYLKDRPVVFTRYPDGIKGKAFYQKNIPDYAPEWLKTYDEVSFNNGEKKIIRYALLNDLKSLLWAANQASLEIHPWLSRIGTIDYPDFAVFDLDPMENTGFEDARQLALVLKKIFDMEGIKGFPKTSGATGIQIFVPVEPRYTYNEVRNFVEFFCRVLEKTFPEKSTTERNVKNREGKVYLDYLQNVKGKTLIAPYSPRPLPGAPVSAPVTWEELEKGVLPDAFNIRNMPERLKKVGDLFQGVLKEKQKIDKWIVKIF</sequence>
<comment type="caution">
    <text evidence="2">The sequence shown here is derived from an EMBL/GenBank/DDBJ whole genome shotgun (WGS) entry which is preliminary data.</text>
</comment>
<feature type="domain" description="DNA ligase D polymerase" evidence="1">
    <location>
        <begin position="27"/>
        <end position="283"/>
    </location>
</feature>
<dbReference type="PATRIC" id="fig|520767.4.peg.373"/>
<dbReference type="PANTHER" id="PTHR42705:SF2">
    <property type="entry name" value="BIFUNCTIONAL NON-HOMOLOGOUS END JOINING PROTEIN LIGD"/>
    <property type="match status" value="1"/>
</dbReference>